<dbReference type="EMBL" id="CP007142">
    <property type="protein sequence ID" value="AJQ96551.1"/>
    <property type="molecule type" value="Genomic_DNA"/>
</dbReference>
<dbReference type="PANTHER" id="PTHR43775:SF51">
    <property type="entry name" value="INACTIVE PHENOLPHTHIOCEROL SYNTHESIS POLYKETIDE SYNTHASE TYPE I PKS1-RELATED"/>
    <property type="match status" value="1"/>
</dbReference>
<dbReference type="AlphaFoldDB" id="A0A0C5VQL1"/>
<keyword evidence="6" id="KW-0012">Acyltransferase</keyword>
<dbReference type="SMART" id="SM00824">
    <property type="entry name" value="PKS_TE"/>
    <property type="match status" value="1"/>
</dbReference>
<dbReference type="PROSITE" id="PS50075">
    <property type="entry name" value="CARRIER"/>
    <property type="match status" value="1"/>
</dbReference>
<dbReference type="InterPro" id="IPR036736">
    <property type="entry name" value="ACP-like_sf"/>
</dbReference>
<dbReference type="HOGENOM" id="CLU_000022_16_6_6"/>
<dbReference type="Pfam" id="PF16197">
    <property type="entry name" value="KAsynt_C_assoc"/>
    <property type="match status" value="1"/>
</dbReference>
<dbReference type="Gene3D" id="3.40.366.10">
    <property type="entry name" value="Malonyl-Coenzyme A Acyl Carrier Protein, domain 2"/>
    <property type="match status" value="1"/>
</dbReference>
<dbReference type="InterPro" id="IPR029058">
    <property type="entry name" value="AB_hydrolase_fold"/>
</dbReference>
<dbReference type="Pfam" id="PF02801">
    <property type="entry name" value="Ketoacyl-synt_C"/>
    <property type="match status" value="1"/>
</dbReference>
<dbReference type="InterPro" id="IPR050091">
    <property type="entry name" value="PKS_NRPS_Biosynth_Enz"/>
</dbReference>
<dbReference type="PROSITE" id="PS52004">
    <property type="entry name" value="KS3_2"/>
    <property type="match status" value="1"/>
</dbReference>
<dbReference type="InterPro" id="IPR014030">
    <property type="entry name" value="Ketoacyl_synth_N"/>
</dbReference>
<dbReference type="RefSeq" id="WP_052830437.1">
    <property type="nucleotide sequence ID" value="NZ_CP007142.1"/>
</dbReference>
<dbReference type="SUPFAM" id="SSF47336">
    <property type="entry name" value="ACP-like"/>
    <property type="match status" value="1"/>
</dbReference>
<accession>A0A0C5VQL1</accession>
<dbReference type="EC" id="2.3.1.39" evidence="6"/>
<feature type="domain" description="Carrier" evidence="4">
    <location>
        <begin position="891"/>
        <end position="966"/>
    </location>
</feature>
<dbReference type="PANTHER" id="PTHR43775">
    <property type="entry name" value="FATTY ACID SYNTHASE"/>
    <property type="match status" value="1"/>
</dbReference>
<dbReference type="Pfam" id="PF00975">
    <property type="entry name" value="Thioesterase"/>
    <property type="match status" value="1"/>
</dbReference>
<name>A0A0C5VQL1_9GAMM</name>
<feature type="domain" description="Ketosynthase family 3 (KS3)" evidence="5">
    <location>
        <begin position="9"/>
        <end position="435"/>
    </location>
</feature>
<dbReference type="InterPro" id="IPR016035">
    <property type="entry name" value="Acyl_Trfase/lysoPLipase"/>
</dbReference>
<evidence type="ECO:0000256" key="1">
    <source>
        <dbReference type="ARBA" id="ARBA00022450"/>
    </source>
</evidence>
<dbReference type="SMART" id="SM00827">
    <property type="entry name" value="PKS_AT"/>
    <property type="match status" value="1"/>
</dbReference>
<dbReference type="InterPro" id="IPR020802">
    <property type="entry name" value="TesA-like"/>
</dbReference>
<dbReference type="InterPro" id="IPR014043">
    <property type="entry name" value="Acyl_transferase_dom"/>
</dbReference>
<keyword evidence="2" id="KW-0597">Phosphoprotein</keyword>
<dbReference type="InterPro" id="IPR016036">
    <property type="entry name" value="Malonyl_transacylase_ACP-bd"/>
</dbReference>
<dbReference type="InterPro" id="IPR020841">
    <property type="entry name" value="PKS_Beta-ketoAc_synthase_dom"/>
</dbReference>
<dbReference type="SMART" id="SM00823">
    <property type="entry name" value="PKS_PP"/>
    <property type="match status" value="1"/>
</dbReference>
<dbReference type="GO" id="GO:0004312">
    <property type="term" value="F:fatty acid synthase activity"/>
    <property type="evidence" value="ECO:0007669"/>
    <property type="project" value="TreeGrafter"/>
</dbReference>
<evidence type="ECO:0000256" key="3">
    <source>
        <dbReference type="ARBA" id="ARBA00022679"/>
    </source>
</evidence>
<dbReference type="CDD" id="cd00833">
    <property type="entry name" value="PKS"/>
    <property type="match status" value="1"/>
</dbReference>
<dbReference type="SUPFAM" id="SSF55048">
    <property type="entry name" value="Probable ACP-binding domain of malonyl-CoA ACP transacylase"/>
    <property type="match status" value="1"/>
</dbReference>
<dbReference type="InterPro" id="IPR009081">
    <property type="entry name" value="PP-bd_ACP"/>
</dbReference>
<dbReference type="Gene3D" id="3.40.47.10">
    <property type="match status" value="1"/>
</dbReference>
<dbReference type="SMART" id="SM00825">
    <property type="entry name" value="PKS_KS"/>
    <property type="match status" value="1"/>
</dbReference>
<dbReference type="SUPFAM" id="SSF53901">
    <property type="entry name" value="Thiolase-like"/>
    <property type="match status" value="1"/>
</dbReference>
<proteinExistence type="predicted"/>
<keyword evidence="7" id="KW-1185">Reference proteome</keyword>
<dbReference type="Gene3D" id="3.40.50.1820">
    <property type="entry name" value="alpha/beta hydrolase"/>
    <property type="match status" value="1"/>
</dbReference>
<evidence type="ECO:0000313" key="7">
    <source>
        <dbReference type="Proteomes" id="UP000032266"/>
    </source>
</evidence>
<evidence type="ECO:0000256" key="2">
    <source>
        <dbReference type="ARBA" id="ARBA00022553"/>
    </source>
</evidence>
<dbReference type="InterPro" id="IPR014031">
    <property type="entry name" value="Ketoacyl_synth_C"/>
</dbReference>
<dbReference type="InterPro" id="IPR032821">
    <property type="entry name" value="PKS_assoc"/>
</dbReference>
<dbReference type="Pfam" id="PF00550">
    <property type="entry name" value="PP-binding"/>
    <property type="match status" value="1"/>
</dbReference>
<dbReference type="InterPro" id="IPR016039">
    <property type="entry name" value="Thiolase-like"/>
</dbReference>
<evidence type="ECO:0000259" key="4">
    <source>
        <dbReference type="PROSITE" id="PS50075"/>
    </source>
</evidence>
<dbReference type="Gene3D" id="1.10.1200.10">
    <property type="entry name" value="ACP-like"/>
    <property type="match status" value="1"/>
</dbReference>
<dbReference type="InterPro" id="IPR001031">
    <property type="entry name" value="Thioesterase"/>
</dbReference>
<dbReference type="GO" id="GO:0031177">
    <property type="term" value="F:phosphopantetheine binding"/>
    <property type="evidence" value="ECO:0007669"/>
    <property type="project" value="InterPro"/>
</dbReference>
<keyword evidence="1" id="KW-0596">Phosphopantetheine</keyword>
<dbReference type="SUPFAM" id="SSF53474">
    <property type="entry name" value="alpha/beta-Hydrolases"/>
    <property type="match status" value="1"/>
</dbReference>
<dbReference type="KEGG" id="gsn:YC6258_04519"/>
<dbReference type="GO" id="GO:0004314">
    <property type="term" value="F:[acyl-carrier-protein] S-malonyltransferase activity"/>
    <property type="evidence" value="ECO:0007669"/>
    <property type="project" value="UniProtKB-EC"/>
</dbReference>
<dbReference type="Pfam" id="PF00698">
    <property type="entry name" value="Acyl_transf_1"/>
    <property type="match status" value="1"/>
</dbReference>
<evidence type="ECO:0000313" key="6">
    <source>
        <dbReference type="EMBL" id="AJQ96551.1"/>
    </source>
</evidence>
<dbReference type="Proteomes" id="UP000032266">
    <property type="component" value="Chromosome"/>
</dbReference>
<evidence type="ECO:0000259" key="5">
    <source>
        <dbReference type="PROSITE" id="PS52004"/>
    </source>
</evidence>
<dbReference type="Gene3D" id="3.30.70.3290">
    <property type="match status" value="1"/>
</dbReference>
<dbReference type="GO" id="GO:0006633">
    <property type="term" value="P:fatty acid biosynthetic process"/>
    <property type="evidence" value="ECO:0007669"/>
    <property type="project" value="TreeGrafter"/>
</dbReference>
<dbReference type="Pfam" id="PF00109">
    <property type="entry name" value="ketoacyl-synt"/>
    <property type="match status" value="1"/>
</dbReference>
<reference evidence="6 7" key="1">
    <citation type="submission" date="2014-01" db="EMBL/GenBank/DDBJ databases">
        <title>Full genme sequencing of cellulolytic bacterium Gynuella sunshinyii YC6258T gen. nov., sp. nov.</title>
        <authorList>
            <person name="Khan H."/>
            <person name="Chung E.J."/>
            <person name="Chung Y.R."/>
        </authorList>
    </citation>
    <scope>NUCLEOTIDE SEQUENCE [LARGE SCALE GENOMIC DNA]</scope>
    <source>
        <strain evidence="6 7">YC6258</strain>
    </source>
</reference>
<protein>
    <submittedName>
        <fullName evidence="6">Polyketide synthase modules-related protein</fullName>
        <ecNumber evidence="6">2.3.1.39</ecNumber>
    </submittedName>
</protein>
<dbReference type="OrthoDB" id="9778690at2"/>
<keyword evidence="3 6" id="KW-0808">Transferase</keyword>
<dbReference type="STRING" id="1445510.YC6258_04519"/>
<dbReference type="InterPro" id="IPR020806">
    <property type="entry name" value="PKS_PP-bd"/>
</dbReference>
<gene>
    <name evidence="6" type="ORF">YC6258_04519</name>
</gene>
<dbReference type="PATRIC" id="fig|1445510.3.peg.4482"/>
<sequence length="1228" mass="135309">MNLPEGFDQNDIAVIGMSGAFPGAENIDEFWNMLLKGGSGIRDLSDDELQQAGISKELYQQPNYVKRAAPMAGAKYFDPAFFGYSDAEAELMDPQHRVFMQHVWWALENAGYIPDQIEDAVGIYAGCSLNRYMLNSLEINTETFDVVEFQKMLASEKDYLTTRVAYKLNLRGPAINVQSACSTSLVATQLAALSLQTYQCDVAICGGVTIHVPHAAGYMYCDGLIYSPDGHCRPFGTDANGTMFGDGVGVVVLKRLEDAMAANDRIWAVIKGAAVNNDGRDKVGFTAPSAGGQAEVISLATELAGIQPQQLHFIETHGTGTKMGDPIELAGLKMAFSDAAEHEQPFCALGALKSNIGHLDAAAGIAALIKTILIVHHRQIPPSVCWENATPSIEDKHSPFFFNHEVINHQPDQTLYAGVSSFGVGGTNAHVVLSSPPSQPQPPATQATDLTLLLHSARSTEALIEGCNRIQEFAARHPEQLADMAFTLWRHRPHYLHRTFSLFEKGTALQERDQDSVQTDGRLAFAFPGQGVQYPGMLAELYQRQNDCRTAFDHCMKILQQLTGRDFKAVIFGTQDITDTADVQVTLFVAEYVLARTLMASGIQPDYMIGHSLGEYAAACLAGVMSLEDTLAMVVTRGQVMAGAAPGAMVIVLTDRTTLSKLLTGSLTIAVENTAGNYVVSGTEADVTALINQLEQDQIKCIRLTNHHAFHSAAMDSVLDQFRAGIEHVHFNAPTISLISATSGFEGEPFISADYWVYHLRNTVHFYSVIQELRDQNISTVLEVGPGSSIASLIKQSEFNGTMTAITTVPSEKHQQQSWPHFARALARLWCRGLAVDFQAAGLITGGHKITLPGYAFEQREFWKAKAIGRRIQATKLAEAQVSQHRLMPKDARNDLDHSIVAVWEKVLGKQQISIDDDFFNLGGDSVSALLLIDQMSRATGLEFRHSAIFEHHTIRHLVDHLGEKTEHNAIVVRLNQTETGTPVFCLGGVKYYQPLADSLSGRHPVYAIFTHKEIAVVHHKHPIDFTLQTLIDAYAGAIQRQTNRSDIIIAGLSFGGLMALDVANQLNRNGFDIRKVIMFDSFIDSSHQLSVRKFLLDYLDRIQQHGFFSYSSQKLLELWKQYRRRLKTAAGTPAAVSGSEQQVKAFSQLAELYHIDGKHYPFEVLLFRALNRYIRFGKVAKPDYGFGEAVEGKLSVVDIPADHLELINDHHIGVVQEAIDRFLGDRL</sequence>
<dbReference type="InterPro" id="IPR001227">
    <property type="entry name" value="Ac_transferase_dom_sf"/>
</dbReference>
<dbReference type="SUPFAM" id="SSF52151">
    <property type="entry name" value="FabD/lysophospholipase-like"/>
    <property type="match status" value="1"/>
</dbReference>
<organism evidence="6 7">
    <name type="scientific">Gynuella sunshinyii YC6258</name>
    <dbReference type="NCBI Taxonomy" id="1445510"/>
    <lineage>
        <taxon>Bacteria</taxon>
        <taxon>Pseudomonadati</taxon>
        <taxon>Pseudomonadota</taxon>
        <taxon>Gammaproteobacteria</taxon>
        <taxon>Oceanospirillales</taxon>
        <taxon>Saccharospirillaceae</taxon>
        <taxon>Gynuella</taxon>
    </lineage>
</organism>